<protein>
    <recommendedName>
        <fullName evidence="10">Transporter</fullName>
    </recommendedName>
</protein>
<evidence type="ECO:0000256" key="3">
    <source>
        <dbReference type="ARBA" id="ARBA00022448"/>
    </source>
</evidence>
<dbReference type="GO" id="GO:1990281">
    <property type="term" value="C:efflux pump complex"/>
    <property type="evidence" value="ECO:0007669"/>
    <property type="project" value="TreeGrafter"/>
</dbReference>
<evidence type="ECO:0000256" key="4">
    <source>
        <dbReference type="ARBA" id="ARBA00022452"/>
    </source>
</evidence>
<dbReference type="GO" id="GO:0009279">
    <property type="term" value="C:cell outer membrane"/>
    <property type="evidence" value="ECO:0007669"/>
    <property type="project" value="UniProtKB-SubCell"/>
</dbReference>
<evidence type="ECO:0000256" key="6">
    <source>
        <dbReference type="ARBA" id="ARBA00023136"/>
    </source>
</evidence>
<name>A0A265UQT1_9FLAO</name>
<keyword evidence="7" id="KW-0998">Cell outer membrane</keyword>
<evidence type="ECO:0000256" key="7">
    <source>
        <dbReference type="ARBA" id="ARBA00023237"/>
    </source>
</evidence>
<gene>
    <name evidence="8" type="ORF">CA834_12075</name>
</gene>
<dbReference type="Gene3D" id="3.40.50.2300">
    <property type="match status" value="2"/>
</dbReference>
<comment type="similarity">
    <text evidence="2">Belongs to the outer membrane factor (OMF) (TC 1.B.17) family.</text>
</comment>
<dbReference type="Pfam" id="PF02321">
    <property type="entry name" value="OEP"/>
    <property type="match status" value="2"/>
</dbReference>
<dbReference type="GO" id="GO:0015562">
    <property type="term" value="F:efflux transmembrane transporter activity"/>
    <property type="evidence" value="ECO:0007669"/>
    <property type="project" value="InterPro"/>
</dbReference>
<sequence length="779" mass="87747">MRHTFLIIALTFSICLLNAQKSTFNIGFLLDNTNSEIDSLLNHLEDEITAVVGEDAVVSFSKTNRLVNNFDKAIATKNYEQYLEGDIDIIIAFGIVNNATLYKRQNYPKPTIVFGLLSTELLQEIELKEDIENYISIVTTQSYREDLEYLIELAKPKRIGVVLEAGYLTSSPVESIFDKIGTDLQFEPKFIPFEKFEDITANLDDIDALYLAGGYYLESDEIRELAELLIEKKIPSFTANPINDVENGILATNHDKASLEQFFRRIALAVETIVNGNTMEGLGVRLETNKALTINYNTADRIGLPLKYSLIATTDFIGDPKKKVADKTYNLVAVMQEAIIENLQLETFRQDIELTDKDVQLSKSEYLPDVSANAAGNYTDPAIAELGFGQTPEVQTIGNVGLNQLVFSNAANANITIQRALRDAQQENYNSEELNTVFSAAQAYFTALILKANLSIQNQNLGLTKYNLKIAEENYEAGQAGKSDVLRFRSEMAQNTQQMVEAVNQLEQAFYNLNFILNNPIESKIDVEEAELLEGVFENYNYKQLGTFLDDPTLRLPFVKFLVQEAMNNAPELKVLDYNLEATKRSERLFGAGRFLPTVALQGQYNYEFSRSGVGSTFLGGRTRPKDFYTFGLNVTLPIFNQNKQNINQQIAEIQTKQLNVSKDNLKLNIEKNINDAVLNIINQISNIQLSKVFEETAKEALELTQTSYASGAVNIVQLLDAQNNYLQAQLASANATYNYLLTSLQLERFLGTFFLLQTEGERDDFRKRFLEFTQSNND</sequence>
<organism evidence="8 9">
    <name type="scientific">Winogradskyella aurantia</name>
    <dbReference type="NCBI Taxonomy" id="1915063"/>
    <lineage>
        <taxon>Bacteria</taxon>
        <taxon>Pseudomonadati</taxon>
        <taxon>Bacteroidota</taxon>
        <taxon>Flavobacteriia</taxon>
        <taxon>Flavobacteriales</taxon>
        <taxon>Flavobacteriaceae</taxon>
        <taxon>Winogradskyella</taxon>
    </lineage>
</organism>
<comment type="caution">
    <text evidence="8">The sequence shown here is derived from an EMBL/GenBank/DDBJ whole genome shotgun (WGS) entry which is preliminary data.</text>
</comment>
<comment type="subcellular location">
    <subcellularLocation>
        <location evidence="1">Cell outer membrane</location>
    </subcellularLocation>
</comment>
<evidence type="ECO:0008006" key="10">
    <source>
        <dbReference type="Google" id="ProtNLM"/>
    </source>
</evidence>
<dbReference type="SUPFAM" id="SSF56954">
    <property type="entry name" value="Outer membrane efflux proteins (OEP)"/>
    <property type="match status" value="1"/>
</dbReference>
<dbReference type="GO" id="GO:0015288">
    <property type="term" value="F:porin activity"/>
    <property type="evidence" value="ECO:0007669"/>
    <property type="project" value="TreeGrafter"/>
</dbReference>
<keyword evidence="5" id="KW-0812">Transmembrane</keyword>
<keyword evidence="4" id="KW-1134">Transmembrane beta strand</keyword>
<keyword evidence="3" id="KW-0813">Transport</keyword>
<evidence type="ECO:0000313" key="8">
    <source>
        <dbReference type="EMBL" id="OZV67676.1"/>
    </source>
</evidence>
<evidence type="ECO:0000256" key="5">
    <source>
        <dbReference type="ARBA" id="ARBA00022692"/>
    </source>
</evidence>
<keyword evidence="9" id="KW-1185">Reference proteome</keyword>
<dbReference type="Gene3D" id="1.20.1600.10">
    <property type="entry name" value="Outer membrane efflux proteins (OEP)"/>
    <property type="match status" value="1"/>
</dbReference>
<accession>A0A265UQT1</accession>
<reference evidence="8 9" key="1">
    <citation type="submission" date="2017-05" db="EMBL/GenBank/DDBJ databases">
        <title>The draft genome sequence of Idiomarina salinarum WNB302.</title>
        <authorList>
            <person name="Sun Y."/>
            <person name="Chen B."/>
            <person name="Du Z."/>
        </authorList>
    </citation>
    <scope>NUCLEOTIDE SEQUENCE [LARGE SCALE GENOMIC DNA]</scope>
    <source>
        <strain evidence="8 9">WNB302</strain>
    </source>
</reference>
<dbReference type="EMBL" id="NGJN01000006">
    <property type="protein sequence ID" value="OZV67676.1"/>
    <property type="molecule type" value="Genomic_DNA"/>
</dbReference>
<dbReference type="InterPro" id="IPR003423">
    <property type="entry name" value="OMP_efflux"/>
</dbReference>
<proteinExistence type="inferred from homology"/>
<evidence type="ECO:0000256" key="1">
    <source>
        <dbReference type="ARBA" id="ARBA00004442"/>
    </source>
</evidence>
<dbReference type="InterPro" id="IPR051906">
    <property type="entry name" value="TolC-like"/>
</dbReference>
<dbReference type="OrthoDB" id="9771205at2"/>
<dbReference type="Proteomes" id="UP000216840">
    <property type="component" value="Unassembled WGS sequence"/>
</dbReference>
<dbReference type="PANTHER" id="PTHR30026:SF20">
    <property type="entry name" value="OUTER MEMBRANE PROTEIN TOLC"/>
    <property type="match status" value="1"/>
</dbReference>
<dbReference type="AlphaFoldDB" id="A0A265UQT1"/>
<keyword evidence="6" id="KW-0472">Membrane</keyword>
<evidence type="ECO:0000313" key="9">
    <source>
        <dbReference type="Proteomes" id="UP000216840"/>
    </source>
</evidence>
<evidence type="ECO:0000256" key="2">
    <source>
        <dbReference type="ARBA" id="ARBA00007613"/>
    </source>
</evidence>
<dbReference type="RefSeq" id="WP_094968969.1">
    <property type="nucleotide sequence ID" value="NZ_NGJN01000006.1"/>
</dbReference>
<dbReference type="PANTHER" id="PTHR30026">
    <property type="entry name" value="OUTER MEMBRANE PROTEIN TOLC"/>
    <property type="match status" value="1"/>
</dbReference>